<sequence>MILPIYIYGSHVLRERAMEVDIEKEEGLQTLIEDMYQTMKHADGVGIAAPQVGKSLRIVIVDGEDLAEDMPELKGFKRVMINPEITFESKETAEYSEGCLSVPNIHADVVRPRQIKVRYLNEKYEEVEEEFNGFGCRMVQHELDHLDGHLFTDRVSQIRKKILQSKLNRMAAGKVSTHYKTVQK</sequence>
<gene>
    <name evidence="5 6" type="primary">def</name>
    <name evidence="6" type="ORF">IAC68_01675</name>
</gene>
<dbReference type="InterPro" id="IPR036821">
    <property type="entry name" value="Peptide_deformylase_sf"/>
</dbReference>
<reference evidence="6" key="1">
    <citation type="submission" date="2020-10" db="EMBL/GenBank/DDBJ databases">
        <authorList>
            <person name="Gilroy R."/>
        </authorList>
    </citation>
    <scope>NUCLEOTIDE SEQUENCE</scope>
    <source>
        <strain evidence="6">15467</strain>
    </source>
</reference>
<dbReference type="NCBIfam" id="TIGR00079">
    <property type="entry name" value="pept_deformyl"/>
    <property type="match status" value="1"/>
</dbReference>
<dbReference type="EMBL" id="JADINB010000038">
    <property type="protein sequence ID" value="MBO8428627.1"/>
    <property type="molecule type" value="Genomic_DNA"/>
</dbReference>
<dbReference type="PIRSF" id="PIRSF004749">
    <property type="entry name" value="Pep_def"/>
    <property type="match status" value="1"/>
</dbReference>
<dbReference type="Gene3D" id="3.90.45.10">
    <property type="entry name" value="Peptide deformylase"/>
    <property type="match status" value="1"/>
</dbReference>
<feature type="binding site" evidence="5">
    <location>
        <position position="145"/>
    </location>
    <ligand>
        <name>Fe cation</name>
        <dbReference type="ChEBI" id="CHEBI:24875"/>
    </ligand>
</feature>
<dbReference type="GO" id="GO:0042586">
    <property type="term" value="F:peptide deformylase activity"/>
    <property type="evidence" value="ECO:0007669"/>
    <property type="project" value="UniProtKB-UniRule"/>
</dbReference>
<dbReference type="FunFam" id="3.90.45.10:FF:000003">
    <property type="entry name" value="Peptide deformylase"/>
    <property type="match status" value="1"/>
</dbReference>
<dbReference type="SUPFAM" id="SSF56420">
    <property type="entry name" value="Peptide deformylase"/>
    <property type="match status" value="1"/>
</dbReference>
<dbReference type="AlphaFoldDB" id="A0A9D9DIX5"/>
<evidence type="ECO:0000313" key="6">
    <source>
        <dbReference type="EMBL" id="MBO8428627.1"/>
    </source>
</evidence>
<reference evidence="6" key="2">
    <citation type="journal article" date="2021" name="PeerJ">
        <title>Extensive microbial diversity within the chicken gut microbiome revealed by metagenomics and culture.</title>
        <authorList>
            <person name="Gilroy R."/>
            <person name="Ravi A."/>
            <person name="Getino M."/>
            <person name="Pursley I."/>
            <person name="Horton D.L."/>
            <person name="Alikhan N.F."/>
            <person name="Baker D."/>
            <person name="Gharbi K."/>
            <person name="Hall N."/>
            <person name="Watson M."/>
            <person name="Adriaenssens E.M."/>
            <person name="Foster-Nyarko E."/>
            <person name="Jarju S."/>
            <person name="Secka A."/>
            <person name="Antonio M."/>
            <person name="Oren A."/>
            <person name="Chaudhuri R.R."/>
            <person name="La Ragione R."/>
            <person name="Hildebrand F."/>
            <person name="Pallen M.J."/>
        </authorList>
    </citation>
    <scope>NUCLEOTIDE SEQUENCE</scope>
    <source>
        <strain evidence="6">15467</strain>
    </source>
</reference>
<keyword evidence="3 5" id="KW-0378">Hydrolase</keyword>
<evidence type="ECO:0000256" key="5">
    <source>
        <dbReference type="HAMAP-Rule" id="MF_00163"/>
    </source>
</evidence>
<keyword evidence="4 5" id="KW-0648">Protein biosynthesis</keyword>
<dbReference type="CDD" id="cd00487">
    <property type="entry name" value="Pep_deformylase"/>
    <property type="match status" value="1"/>
</dbReference>
<proteinExistence type="inferred from homology"/>
<protein>
    <recommendedName>
        <fullName evidence="5">Peptide deformylase</fullName>
        <shortName evidence="5">PDF</shortName>
        <ecNumber evidence="5">3.5.1.88</ecNumber>
    </recommendedName>
    <alternativeName>
        <fullName evidence="5">Polypeptide deformylase</fullName>
    </alternativeName>
</protein>
<dbReference type="Proteomes" id="UP000823635">
    <property type="component" value="Unassembled WGS sequence"/>
</dbReference>
<accession>A0A9D9DIX5</accession>
<dbReference type="GO" id="GO:0046872">
    <property type="term" value="F:metal ion binding"/>
    <property type="evidence" value="ECO:0007669"/>
    <property type="project" value="UniProtKB-KW"/>
</dbReference>
<dbReference type="PANTHER" id="PTHR10458:SF22">
    <property type="entry name" value="PEPTIDE DEFORMYLASE"/>
    <property type="match status" value="1"/>
</dbReference>
<evidence type="ECO:0000313" key="7">
    <source>
        <dbReference type="Proteomes" id="UP000823635"/>
    </source>
</evidence>
<evidence type="ECO:0000256" key="3">
    <source>
        <dbReference type="ARBA" id="ARBA00022801"/>
    </source>
</evidence>
<comment type="caution">
    <text evidence="6">The sequence shown here is derived from an EMBL/GenBank/DDBJ whole genome shotgun (WGS) entry which is preliminary data.</text>
</comment>
<keyword evidence="2 5" id="KW-0479">Metal-binding</keyword>
<feature type="binding site" evidence="5">
    <location>
        <position position="141"/>
    </location>
    <ligand>
        <name>Fe cation</name>
        <dbReference type="ChEBI" id="CHEBI:24875"/>
    </ligand>
</feature>
<name>A0A9D9DIX5_9BACT</name>
<evidence type="ECO:0000256" key="1">
    <source>
        <dbReference type="ARBA" id="ARBA00010759"/>
    </source>
</evidence>
<dbReference type="Pfam" id="PF01327">
    <property type="entry name" value="Pep_deformylase"/>
    <property type="match status" value="1"/>
</dbReference>
<evidence type="ECO:0000256" key="2">
    <source>
        <dbReference type="ARBA" id="ARBA00022723"/>
    </source>
</evidence>
<comment type="function">
    <text evidence="5">Removes the formyl group from the N-terminal Met of newly synthesized proteins. Requires at least a dipeptide for an efficient rate of reaction. N-terminal L-methionine is a prerequisite for activity but the enzyme has broad specificity at other positions.</text>
</comment>
<dbReference type="EC" id="3.5.1.88" evidence="5"/>
<comment type="cofactor">
    <cofactor evidence="5">
        <name>Fe(2+)</name>
        <dbReference type="ChEBI" id="CHEBI:29033"/>
    </cofactor>
    <text evidence="5">Binds 1 Fe(2+) ion.</text>
</comment>
<feature type="active site" evidence="5">
    <location>
        <position position="142"/>
    </location>
</feature>
<comment type="similarity">
    <text evidence="1 5">Belongs to the polypeptide deformylase family.</text>
</comment>
<dbReference type="PRINTS" id="PR01576">
    <property type="entry name" value="PDEFORMYLASE"/>
</dbReference>
<organism evidence="6 7">
    <name type="scientific">Candidatus Egerieousia excrementavium</name>
    <dbReference type="NCBI Taxonomy" id="2840778"/>
    <lineage>
        <taxon>Bacteria</taxon>
        <taxon>Pseudomonadati</taxon>
        <taxon>Bacteroidota</taxon>
        <taxon>Bacteroidia</taxon>
        <taxon>Bacteroidales</taxon>
        <taxon>Candidatus Egerieousia</taxon>
    </lineage>
</organism>
<dbReference type="NCBIfam" id="NF001159">
    <property type="entry name" value="PRK00150.1-3"/>
    <property type="match status" value="1"/>
</dbReference>
<dbReference type="GO" id="GO:0006412">
    <property type="term" value="P:translation"/>
    <property type="evidence" value="ECO:0007669"/>
    <property type="project" value="UniProtKB-UniRule"/>
</dbReference>
<dbReference type="PANTHER" id="PTHR10458">
    <property type="entry name" value="PEPTIDE DEFORMYLASE"/>
    <property type="match status" value="1"/>
</dbReference>
<evidence type="ECO:0000256" key="4">
    <source>
        <dbReference type="ARBA" id="ARBA00022917"/>
    </source>
</evidence>
<dbReference type="HAMAP" id="MF_00163">
    <property type="entry name" value="Pep_deformylase"/>
    <property type="match status" value="1"/>
</dbReference>
<comment type="catalytic activity">
    <reaction evidence="5">
        <text>N-terminal N-formyl-L-methionyl-[peptide] + H2O = N-terminal L-methionyl-[peptide] + formate</text>
        <dbReference type="Rhea" id="RHEA:24420"/>
        <dbReference type="Rhea" id="RHEA-COMP:10639"/>
        <dbReference type="Rhea" id="RHEA-COMP:10640"/>
        <dbReference type="ChEBI" id="CHEBI:15377"/>
        <dbReference type="ChEBI" id="CHEBI:15740"/>
        <dbReference type="ChEBI" id="CHEBI:49298"/>
        <dbReference type="ChEBI" id="CHEBI:64731"/>
        <dbReference type="EC" id="3.5.1.88"/>
    </reaction>
</comment>
<dbReference type="InterPro" id="IPR023635">
    <property type="entry name" value="Peptide_deformylase"/>
</dbReference>
<keyword evidence="5" id="KW-0408">Iron</keyword>
<feature type="binding site" evidence="5">
    <location>
        <position position="99"/>
    </location>
    <ligand>
        <name>Fe cation</name>
        <dbReference type="ChEBI" id="CHEBI:24875"/>
    </ligand>
</feature>